<name>A0A5K7ZWM1_9BACT</name>
<dbReference type="GO" id="GO:0016491">
    <property type="term" value="F:oxidoreductase activity"/>
    <property type="evidence" value="ECO:0007669"/>
    <property type="project" value="UniProtKB-ARBA"/>
</dbReference>
<dbReference type="InterPro" id="IPR036291">
    <property type="entry name" value="NAD(P)-bd_dom_sf"/>
</dbReference>
<dbReference type="PIRSF" id="PIRSF001439">
    <property type="entry name" value="CryM"/>
    <property type="match status" value="1"/>
</dbReference>
<protein>
    <submittedName>
        <fullName evidence="2">Ornithine cyclodeaminase</fullName>
    </submittedName>
</protein>
<gene>
    <name evidence="2" type="ORF">DSCO28_52210</name>
</gene>
<accession>A0A5K7ZWM1</accession>
<evidence type="ECO:0000256" key="1">
    <source>
        <dbReference type="ARBA" id="ARBA00008903"/>
    </source>
</evidence>
<dbReference type="InterPro" id="IPR023401">
    <property type="entry name" value="ODC_N"/>
</dbReference>
<organism evidence="2 3">
    <name type="scientific">Desulfosarcina ovata subsp. sediminis</name>
    <dbReference type="NCBI Taxonomy" id="885957"/>
    <lineage>
        <taxon>Bacteria</taxon>
        <taxon>Pseudomonadati</taxon>
        <taxon>Thermodesulfobacteriota</taxon>
        <taxon>Desulfobacteria</taxon>
        <taxon>Desulfobacterales</taxon>
        <taxon>Desulfosarcinaceae</taxon>
        <taxon>Desulfosarcina</taxon>
    </lineage>
</organism>
<evidence type="ECO:0000313" key="2">
    <source>
        <dbReference type="EMBL" id="BBO84655.1"/>
    </source>
</evidence>
<dbReference type="Proteomes" id="UP000425960">
    <property type="component" value="Chromosome"/>
</dbReference>
<proteinExistence type="inferred from homology"/>
<dbReference type="EMBL" id="AP021876">
    <property type="protein sequence ID" value="BBO84655.1"/>
    <property type="molecule type" value="Genomic_DNA"/>
</dbReference>
<dbReference type="Gene3D" id="3.30.1780.10">
    <property type="entry name" value="ornithine cyclodeaminase, domain 1"/>
    <property type="match status" value="1"/>
</dbReference>
<comment type="similarity">
    <text evidence="1">Belongs to the ornithine cyclodeaminase/mu-crystallin family.</text>
</comment>
<dbReference type="GO" id="GO:0019752">
    <property type="term" value="P:carboxylic acid metabolic process"/>
    <property type="evidence" value="ECO:0007669"/>
    <property type="project" value="UniProtKB-ARBA"/>
</dbReference>
<dbReference type="KEGG" id="dov:DSCO28_52210"/>
<dbReference type="FunFam" id="3.40.50.720:FF:000311">
    <property type="entry name" value="Ornithine cyclodeaminase"/>
    <property type="match status" value="1"/>
</dbReference>
<dbReference type="AlphaFoldDB" id="A0A5K7ZWM1"/>
<dbReference type="InterPro" id="IPR003462">
    <property type="entry name" value="ODC_Mu_crystall"/>
</dbReference>
<dbReference type="Gene3D" id="3.40.50.720">
    <property type="entry name" value="NAD(P)-binding Rossmann-like Domain"/>
    <property type="match status" value="1"/>
</dbReference>
<sequence>MQIRVLTASDIRSALSMREAIDAVEKAYAQLASGKATMPLRSRVDTDKGISLLMPAYLHDSGDFAVKIVSIYGENPKLGLPTVTATVLAMDPDTGMPLALMEGDSLTALRTGAAGGVAARYLARKDARTVALFGAGVQARSQLQAVLAERQIQRVLVVGRLPKTIERFCAEVATWPDAPEVIVAPSPREAVSQADIVLAATTTKTPLFDGNDLKPGTHVTGVGSFTPEMQEIDAVTIDRARVVVDQREAAMAEAGDIIIAKATIDAEIGEIVNGTKPGRQNDDEITFFKSVGLAVQDAVTAAAVLRAAEEKGLGTVIQMS</sequence>
<dbReference type="RefSeq" id="WP_155324513.1">
    <property type="nucleotide sequence ID" value="NZ_AP021876.1"/>
</dbReference>
<evidence type="ECO:0000313" key="3">
    <source>
        <dbReference type="Proteomes" id="UP000425960"/>
    </source>
</evidence>
<dbReference type="GO" id="GO:0005737">
    <property type="term" value="C:cytoplasm"/>
    <property type="evidence" value="ECO:0007669"/>
    <property type="project" value="TreeGrafter"/>
</dbReference>
<reference evidence="2 3" key="1">
    <citation type="submission" date="2019-11" db="EMBL/GenBank/DDBJ databases">
        <title>Comparative genomics of hydrocarbon-degrading Desulfosarcina strains.</title>
        <authorList>
            <person name="Watanabe M."/>
            <person name="Kojima H."/>
            <person name="Fukui M."/>
        </authorList>
    </citation>
    <scope>NUCLEOTIDE SEQUENCE [LARGE SCALE GENOMIC DNA]</scope>
    <source>
        <strain evidence="2 3">28bB2T</strain>
    </source>
</reference>
<dbReference type="Pfam" id="PF02423">
    <property type="entry name" value="OCD_Mu_crystall"/>
    <property type="match status" value="1"/>
</dbReference>
<dbReference type="SUPFAM" id="SSF51735">
    <property type="entry name" value="NAD(P)-binding Rossmann-fold domains"/>
    <property type="match status" value="1"/>
</dbReference>
<dbReference type="PANTHER" id="PTHR13812:SF19">
    <property type="entry name" value="KETIMINE REDUCTASE MU-CRYSTALLIN"/>
    <property type="match status" value="1"/>
</dbReference>
<dbReference type="PANTHER" id="PTHR13812">
    <property type="entry name" value="KETIMINE REDUCTASE MU-CRYSTALLIN"/>
    <property type="match status" value="1"/>
</dbReference>